<evidence type="ECO:0000313" key="2">
    <source>
        <dbReference type="Proteomes" id="UP000317990"/>
    </source>
</evidence>
<evidence type="ECO:0000313" key="1">
    <source>
        <dbReference type="EMBL" id="TGG93707.1"/>
    </source>
</evidence>
<sequence length="66" mass="6833">MEPLAGAMQLESLSPSVVATAKISRGLPQGTAHLACRSTVLRRGSVVPPGWAVAAEPAGVTRLRRV</sequence>
<reference evidence="1 2" key="1">
    <citation type="journal article" date="2019" name="mSystems">
        <title>Life at home and on the roam: Genomic adaptions reflect the dual lifestyle of an intracellular, facultative symbiont.</title>
        <authorList>
            <person name="Burgsdorf I."/>
        </authorList>
    </citation>
    <scope>NUCLEOTIDE SEQUENCE [LARGE SCALE GENOMIC DNA]</scope>
    <source>
        <strain evidence="1">277cV</strain>
    </source>
</reference>
<gene>
    <name evidence="1" type="ORF">ERJ67_03425</name>
</gene>
<organism evidence="1 2">
    <name type="scientific">Aphanocapsa feldmannii 277cV</name>
    <dbReference type="NCBI Taxonomy" id="2507553"/>
    <lineage>
        <taxon>Bacteria</taxon>
        <taxon>Bacillati</taxon>
        <taxon>Cyanobacteriota</taxon>
        <taxon>Cyanophyceae</taxon>
        <taxon>Oscillatoriophycideae</taxon>
        <taxon>Chroococcales</taxon>
        <taxon>Microcystaceae</taxon>
        <taxon>Aphanocapsa</taxon>
    </lineage>
</organism>
<dbReference type="EMBL" id="SRMO01000050">
    <property type="protein sequence ID" value="TGG93707.1"/>
    <property type="molecule type" value="Genomic_DNA"/>
</dbReference>
<protein>
    <submittedName>
        <fullName evidence="1">Uncharacterized protein</fullName>
    </submittedName>
</protein>
<name>A0A524RPF4_9CHRO</name>
<proteinExistence type="predicted"/>
<dbReference type="AlphaFoldDB" id="A0A524RPF4"/>
<accession>A0A524RPF4</accession>
<dbReference type="Proteomes" id="UP000317990">
    <property type="component" value="Unassembled WGS sequence"/>
</dbReference>
<comment type="caution">
    <text evidence="1">The sequence shown here is derived from an EMBL/GenBank/DDBJ whole genome shotgun (WGS) entry which is preliminary data.</text>
</comment>